<comment type="caution">
    <text evidence="4">The sequence shown here is derived from an EMBL/GenBank/DDBJ whole genome shotgun (WGS) entry which is preliminary data.</text>
</comment>
<dbReference type="CDD" id="cd04735">
    <property type="entry name" value="OYE_like_4_FMN"/>
    <property type="match status" value="1"/>
</dbReference>
<accession>A0A4S4CA39</accession>
<dbReference type="InterPro" id="IPR001155">
    <property type="entry name" value="OxRdtase_FMN_N"/>
</dbReference>
<dbReference type="InterPro" id="IPR013785">
    <property type="entry name" value="Aldolase_TIM"/>
</dbReference>
<dbReference type="AlphaFoldDB" id="A0A4S4CA39"/>
<dbReference type="Pfam" id="PF00724">
    <property type="entry name" value="Oxidored_FMN"/>
    <property type="match status" value="1"/>
</dbReference>
<keyword evidence="1" id="KW-0285">Flavoprotein</keyword>
<feature type="domain" description="NADH:flavin oxidoreductase/NADH oxidase N-terminal" evidence="3">
    <location>
        <begin position="8"/>
        <end position="340"/>
    </location>
</feature>
<evidence type="ECO:0000259" key="3">
    <source>
        <dbReference type="Pfam" id="PF00724"/>
    </source>
</evidence>
<gene>
    <name evidence="4" type="ORF">E6C55_02890</name>
</gene>
<reference evidence="4 5" key="1">
    <citation type="submission" date="2019-04" db="EMBL/GenBank/DDBJ databases">
        <title>Cohnella sp. nov. isolated from preserved vegetables.</title>
        <authorList>
            <person name="Lin S.-Y."/>
            <person name="Hung M.-H."/>
            <person name="Young C.-C."/>
        </authorList>
    </citation>
    <scope>NUCLEOTIDE SEQUENCE [LARGE SCALE GENOMIC DNA]</scope>
    <source>
        <strain evidence="4 5">CC-MHH1044</strain>
    </source>
</reference>
<dbReference type="Proteomes" id="UP000310636">
    <property type="component" value="Unassembled WGS sequence"/>
</dbReference>
<dbReference type="Gene3D" id="3.20.20.70">
    <property type="entry name" value="Aldolase class I"/>
    <property type="match status" value="1"/>
</dbReference>
<dbReference type="InterPro" id="IPR051799">
    <property type="entry name" value="NADH_flavin_oxidoreductase"/>
</dbReference>
<dbReference type="PANTHER" id="PTHR43656">
    <property type="entry name" value="BINDING OXIDOREDUCTASE, PUTATIVE (AFU_ORTHOLOGUE AFUA_2G08260)-RELATED"/>
    <property type="match status" value="1"/>
</dbReference>
<dbReference type="GO" id="GO:0016491">
    <property type="term" value="F:oxidoreductase activity"/>
    <property type="evidence" value="ECO:0007669"/>
    <property type="project" value="UniProtKB-KW"/>
</dbReference>
<evidence type="ECO:0000256" key="2">
    <source>
        <dbReference type="ARBA" id="ARBA00023002"/>
    </source>
</evidence>
<keyword evidence="2" id="KW-0560">Oxidoreductase</keyword>
<evidence type="ECO:0000313" key="5">
    <source>
        <dbReference type="Proteomes" id="UP000310636"/>
    </source>
</evidence>
<dbReference type="RefSeq" id="WP_136368258.1">
    <property type="nucleotide sequence ID" value="NZ_SSOB01000002.1"/>
</dbReference>
<dbReference type="EMBL" id="SSOB01000002">
    <property type="protein sequence ID" value="THF84256.1"/>
    <property type="molecule type" value="Genomic_DNA"/>
</dbReference>
<proteinExistence type="predicted"/>
<dbReference type="PANTHER" id="PTHR43656:SF2">
    <property type="entry name" value="BINDING OXIDOREDUCTASE, PUTATIVE (AFU_ORTHOLOGUE AFUA_2G08260)-RELATED"/>
    <property type="match status" value="1"/>
</dbReference>
<keyword evidence="5" id="KW-1185">Reference proteome</keyword>
<dbReference type="OrthoDB" id="9772736at2"/>
<dbReference type="SUPFAM" id="SSF51395">
    <property type="entry name" value="FMN-linked oxidoreductases"/>
    <property type="match status" value="1"/>
</dbReference>
<evidence type="ECO:0000313" key="4">
    <source>
        <dbReference type="EMBL" id="THF84256.1"/>
    </source>
</evidence>
<sequence length="374" mass="41942">MRSEYRPLFEPYRFRSGVEVKNRLVMAPMTNFSAYSDGTVSNEEVDYYARRAGGVGMVVTACVYGTPNGKGFPGEFAADRDEMIPSLERLAGSIREKGAKAVLQIFHGGRECKPVLVPNGDVVGASAVSSEQNPEVLPRELTETEIESIVRDFGEMTRRAIEAGYDGVELHGANGYLIQQFYSPHANRREDRWGGDIERRLRFPLAVVDEVKRVVRERAERPFLIGYRFSPEEATTPGITMEETFRLLDELATKELDYVHVSQNDFRSRPRRGADDSLTRLEWVRQRIGHLVPVIGVGAVKTPEDAVEALATGIELVAIGRELIIDPDWAQKVESGRQDEVETKLDPRGKDRLKVPGPLWESIVRVPGWFPIGD</sequence>
<organism evidence="4 5">
    <name type="scientific">Cohnella fermenti</name>
    <dbReference type="NCBI Taxonomy" id="2565925"/>
    <lineage>
        <taxon>Bacteria</taxon>
        <taxon>Bacillati</taxon>
        <taxon>Bacillota</taxon>
        <taxon>Bacilli</taxon>
        <taxon>Bacillales</taxon>
        <taxon>Paenibacillaceae</taxon>
        <taxon>Cohnella</taxon>
    </lineage>
</organism>
<dbReference type="GO" id="GO:0010181">
    <property type="term" value="F:FMN binding"/>
    <property type="evidence" value="ECO:0007669"/>
    <property type="project" value="InterPro"/>
</dbReference>
<protein>
    <submittedName>
        <fullName evidence="4">NADH-dependent flavin oxidoreductase</fullName>
    </submittedName>
</protein>
<evidence type="ECO:0000256" key="1">
    <source>
        <dbReference type="ARBA" id="ARBA00022630"/>
    </source>
</evidence>
<name>A0A4S4CA39_9BACL</name>